<name>A0AAW2DAS4_9ROSI</name>
<evidence type="ECO:0000259" key="5">
    <source>
        <dbReference type="Pfam" id="PF00082"/>
    </source>
</evidence>
<dbReference type="PANTHER" id="PTHR10795">
    <property type="entry name" value="PROPROTEIN CONVERTASE SUBTILISIN/KEXIN"/>
    <property type="match status" value="1"/>
</dbReference>
<feature type="domain" description="Peptidase S8/S53" evidence="5">
    <location>
        <begin position="17"/>
        <end position="106"/>
    </location>
</feature>
<organism evidence="6 7">
    <name type="scientific">Lithocarpus litseifolius</name>
    <dbReference type="NCBI Taxonomy" id="425828"/>
    <lineage>
        <taxon>Eukaryota</taxon>
        <taxon>Viridiplantae</taxon>
        <taxon>Streptophyta</taxon>
        <taxon>Embryophyta</taxon>
        <taxon>Tracheophyta</taxon>
        <taxon>Spermatophyta</taxon>
        <taxon>Magnoliopsida</taxon>
        <taxon>eudicotyledons</taxon>
        <taxon>Gunneridae</taxon>
        <taxon>Pentapetalae</taxon>
        <taxon>rosids</taxon>
        <taxon>fabids</taxon>
        <taxon>Fagales</taxon>
        <taxon>Fagaceae</taxon>
        <taxon>Lithocarpus</taxon>
    </lineage>
</organism>
<keyword evidence="7" id="KW-1185">Reference proteome</keyword>
<gene>
    <name evidence="6" type="ORF">SO802_008706</name>
</gene>
<dbReference type="AlphaFoldDB" id="A0AAW2DAS4"/>
<dbReference type="SUPFAM" id="SSF52743">
    <property type="entry name" value="Subtilisin-like"/>
    <property type="match status" value="1"/>
</dbReference>
<evidence type="ECO:0000256" key="3">
    <source>
        <dbReference type="ARBA" id="ARBA00022729"/>
    </source>
</evidence>
<evidence type="ECO:0000256" key="1">
    <source>
        <dbReference type="ARBA" id="ARBA00004613"/>
    </source>
</evidence>
<reference evidence="6 7" key="1">
    <citation type="submission" date="2024-01" db="EMBL/GenBank/DDBJ databases">
        <title>A telomere-to-telomere, gap-free genome of sweet tea (Lithocarpus litseifolius).</title>
        <authorList>
            <person name="Zhou J."/>
        </authorList>
    </citation>
    <scope>NUCLEOTIDE SEQUENCE [LARGE SCALE GENOMIC DNA]</scope>
    <source>
        <strain evidence="6">Zhou-2022a</strain>
        <tissue evidence="6">Leaf</tissue>
    </source>
</reference>
<evidence type="ECO:0000256" key="2">
    <source>
        <dbReference type="ARBA" id="ARBA00011073"/>
    </source>
</evidence>
<comment type="caution">
    <text evidence="6">The sequence shown here is derived from an EMBL/GenBank/DDBJ whole genome shotgun (WGS) entry which is preliminary data.</text>
</comment>
<sequence length="140" mass="15214">MPILICLKVALYISKELDFSSPRDFMGHGTHTASTVVGNYVPGVSHFGYARGTTRGVAPGAHLAMYKVVWAIDLEFTFATDLLAGMEQAILDGVDTMSLSMGINQTSYFTDVIAIASLSAIEKTIVFSKQYTMEHLGSQR</sequence>
<comment type="caution">
    <text evidence="4">Lacks conserved residue(s) required for the propagation of feature annotation.</text>
</comment>
<evidence type="ECO:0000256" key="4">
    <source>
        <dbReference type="PROSITE-ProRule" id="PRU01240"/>
    </source>
</evidence>
<proteinExistence type="inferred from homology"/>
<dbReference type="Pfam" id="PF00082">
    <property type="entry name" value="Peptidase_S8"/>
    <property type="match status" value="1"/>
</dbReference>
<dbReference type="InterPro" id="IPR045051">
    <property type="entry name" value="SBT"/>
</dbReference>
<dbReference type="Proteomes" id="UP001459277">
    <property type="component" value="Unassembled WGS sequence"/>
</dbReference>
<evidence type="ECO:0000313" key="6">
    <source>
        <dbReference type="EMBL" id="KAL0007204.1"/>
    </source>
</evidence>
<comment type="subcellular location">
    <subcellularLocation>
        <location evidence="1">Secreted</location>
    </subcellularLocation>
</comment>
<dbReference type="GO" id="GO:0005576">
    <property type="term" value="C:extracellular region"/>
    <property type="evidence" value="ECO:0007669"/>
    <property type="project" value="UniProtKB-SubCell"/>
</dbReference>
<keyword evidence="3" id="KW-0732">Signal</keyword>
<dbReference type="PROSITE" id="PS51892">
    <property type="entry name" value="SUBTILASE"/>
    <property type="match status" value="1"/>
</dbReference>
<dbReference type="InterPro" id="IPR036852">
    <property type="entry name" value="Peptidase_S8/S53_dom_sf"/>
</dbReference>
<comment type="similarity">
    <text evidence="2 4">Belongs to the peptidase S8 family.</text>
</comment>
<evidence type="ECO:0000313" key="7">
    <source>
        <dbReference type="Proteomes" id="UP001459277"/>
    </source>
</evidence>
<dbReference type="EMBL" id="JAZDWU010000003">
    <property type="protein sequence ID" value="KAL0007204.1"/>
    <property type="molecule type" value="Genomic_DNA"/>
</dbReference>
<accession>A0AAW2DAS4</accession>
<dbReference type="GO" id="GO:0004252">
    <property type="term" value="F:serine-type endopeptidase activity"/>
    <property type="evidence" value="ECO:0007669"/>
    <property type="project" value="InterPro"/>
</dbReference>
<dbReference type="GO" id="GO:0006508">
    <property type="term" value="P:proteolysis"/>
    <property type="evidence" value="ECO:0007669"/>
    <property type="project" value="InterPro"/>
</dbReference>
<dbReference type="InterPro" id="IPR000209">
    <property type="entry name" value="Peptidase_S8/S53_dom"/>
</dbReference>
<dbReference type="Gene3D" id="3.40.50.200">
    <property type="entry name" value="Peptidase S8/S53 domain"/>
    <property type="match status" value="1"/>
</dbReference>
<protein>
    <recommendedName>
        <fullName evidence="5">Peptidase S8/S53 domain-containing protein</fullName>
    </recommendedName>
</protein>